<dbReference type="GO" id="GO:0003700">
    <property type="term" value="F:DNA-binding transcription factor activity"/>
    <property type="evidence" value="ECO:0007669"/>
    <property type="project" value="InterPro"/>
</dbReference>
<evidence type="ECO:0000259" key="1">
    <source>
        <dbReference type="SMART" id="SM00418"/>
    </source>
</evidence>
<comment type="caution">
    <text evidence="2">The sequence shown here is derived from an EMBL/GenBank/DDBJ whole genome shotgun (WGS) entry which is preliminary data.</text>
</comment>
<dbReference type="Gene3D" id="1.10.10.10">
    <property type="entry name" value="Winged helix-like DNA-binding domain superfamily/Winged helix DNA-binding domain"/>
    <property type="match status" value="1"/>
</dbReference>
<gene>
    <name evidence="2" type="ORF">BDK61_3327</name>
</gene>
<dbReference type="InterPro" id="IPR001845">
    <property type="entry name" value="HTH_ArsR_DNA-bd_dom"/>
</dbReference>
<dbReference type="Pfam" id="PF12840">
    <property type="entry name" value="HTH_20"/>
    <property type="match status" value="1"/>
</dbReference>
<organism evidence="2 3">
    <name type="scientific">Haloarcula quadrata</name>
    <dbReference type="NCBI Taxonomy" id="182779"/>
    <lineage>
        <taxon>Archaea</taxon>
        <taxon>Methanobacteriati</taxon>
        <taxon>Methanobacteriota</taxon>
        <taxon>Stenosarchaea group</taxon>
        <taxon>Halobacteria</taxon>
        <taxon>Halobacteriales</taxon>
        <taxon>Haloarculaceae</taxon>
        <taxon>Haloarcula</taxon>
    </lineage>
</organism>
<dbReference type="SUPFAM" id="SSF46785">
    <property type="entry name" value="Winged helix' DNA-binding domain"/>
    <property type="match status" value="1"/>
</dbReference>
<dbReference type="CDD" id="cd00090">
    <property type="entry name" value="HTH_ARSR"/>
    <property type="match status" value="1"/>
</dbReference>
<dbReference type="InterPro" id="IPR036390">
    <property type="entry name" value="WH_DNA-bd_sf"/>
</dbReference>
<dbReference type="InterPro" id="IPR011991">
    <property type="entry name" value="ArsR-like_HTH"/>
</dbReference>
<dbReference type="RefSeq" id="WP_007189069.1">
    <property type="nucleotide sequence ID" value="NZ_RBWW01000001.1"/>
</dbReference>
<name>A0A495R9W3_9EURY</name>
<evidence type="ECO:0000313" key="2">
    <source>
        <dbReference type="EMBL" id="RKS83930.1"/>
    </source>
</evidence>
<dbReference type="SMART" id="SM00418">
    <property type="entry name" value="HTH_ARSR"/>
    <property type="match status" value="1"/>
</dbReference>
<feature type="domain" description="HTH arsR-type" evidence="1">
    <location>
        <begin position="16"/>
        <end position="88"/>
    </location>
</feature>
<protein>
    <submittedName>
        <fullName evidence="2">Helix-turn-helix protein</fullName>
    </submittedName>
</protein>
<reference evidence="2 3" key="1">
    <citation type="submission" date="2018-10" db="EMBL/GenBank/DDBJ databases">
        <title>Genomic Encyclopedia of Archaeal and Bacterial Type Strains, Phase II (KMG-II): from individual species to whole genera.</title>
        <authorList>
            <person name="Goeker M."/>
        </authorList>
    </citation>
    <scope>NUCLEOTIDE SEQUENCE [LARGE SCALE GENOMIC DNA]</scope>
    <source>
        <strain evidence="2 3">DSM 11927</strain>
    </source>
</reference>
<proteinExistence type="predicted"/>
<evidence type="ECO:0000313" key="3">
    <source>
        <dbReference type="Proteomes" id="UP000268233"/>
    </source>
</evidence>
<keyword evidence="3" id="KW-1185">Reference proteome</keyword>
<accession>A0A495R9W3</accession>
<dbReference type="InterPro" id="IPR036388">
    <property type="entry name" value="WH-like_DNA-bd_sf"/>
</dbReference>
<dbReference type="AlphaFoldDB" id="A0A495R9W3"/>
<dbReference type="Proteomes" id="UP000268233">
    <property type="component" value="Unassembled WGS sequence"/>
</dbReference>
<sequence length="123" mass="13503">MPGELLRVAEDPSPTEVFALLDDEYARALLAATSHRPMTATELSNDCEMSLSTVYRRLDALEDCGLVAARTQIADDGHHVDVYEAQMDELTVCLTDGTFDVSLAVESKTHEFADALVDLWEGL</sequence>
<dbReference type="EMBL" id="RBWW01000001">
    <property type="protein sequence ID" value="RKS83930.1"/>
    <property type="molecule type" value="Genomic_DNA"/>
</dbReference>